<reference evidence="2" key="2">
    <citation type="submission" date="2023-05" db="EMBL/GenBank/DDBJ databases">
        <authorList>
            <consortium name="Lawrence Berkeley National Laboratory"/>
            <person name="Steindorff A."/>
            <person name="Hensen N."/>
            <person name="Bonometti L."/>
            <person name="Westerberg I."/>
            <person name="Brannstrom I.O."/>
            <person name="Guillou S."/>
            <person name="Cros-Aarteil S."/>
            <person name="Calhoun S."/>
            <person name="Haridas S."/>
            <person name="Kuo A."/>
            <person name="Mondo S."/>
            <person name="Pangilinan J."/>
            <person name="Riley R."/>
            <person name="Labutti K."/>
            <person name="Andreopoulos B."/>
            <person name="Lipzen A."/>
            <person name="Chen C."/>
            <person name="Yanf M."/>
            <person name="Daum C."/>
            <person name="Ng V."/>
            <person name="Clum A."/>
            <person name="Ohm R."/>
            <person name="Martin F."/>
            <person name="Silar P."/>
            <person name="Natvig D."/>
            <person name="Lalanne C."/>
            <person name="Gautier V."/>
            <person name="Ament-Velasquez S.L."/>
            <person name="Kruys A."/>
            <person name="Hutchinson M.I."/>
            <person name="Powell A.J."/>
            <person name="Barry K."/>
            <person name="Miller A.N."/>
            <person name="Grigoriev I.V."/>
            <person name="Debuchy R."/>
            <person name="Gladieux P."/>
            <person name="Thoren M.H."/>
            <person name="Johannesson H."/>
        </authorList>
    </citation>
    <scope>NUCLEOTIDE SEQUENCE</scope>
    <source>
        <strain evidence="2">PSN293</strain>
    </source>
</reference>
<evidence type="ECO:0000313" key="2">
    <source>
        <dbReference type="EMBL" id="KAK4211827.1"/>
    </source>
</evidence>
<evidence type="ECO:0000256" key="1">
    <source>
        <dbReference type="SAM" id="MobiDB-lite"/>
    </source>
</evidence>
<protein>
    <submittedName>
        <fullName evidence="2">Uncharacterized protein</fullName>
    </submittedName>
</protein>
<comment type="caution">
    <text evidence="2">The sequence shown here is derived from an EMBL/GenBank/DDBJ whole genome shotgun (WGS) entry which is preliminary data.</text>
</comment>
<name>A0AAN6Y9C2_9PEZI</name>
<dbReference type="EMBL" id="MU858140">
    <property type="protein sequence ID" value="KAK4211827.1"/>
    <property type="molecule type" value="Genomic_DNA"/>
</dbReference>
<feature type="region of interest" description="Disordered" evidence="1">
    <location>
        <begin position="1"/>
        <end position="25"/>
    </location>
</feature>
<dbReference type="AlphaFoldDB" id="A0AAN6Y9C2"/>
<dbReference type="Proteomes" id="UP001301769">
    <property type="component" value="Unassembled WGS sequence"/>
</dbReference>
<keyword evidence="3" id="KW-1185">Reference proteome</keyword>
<sequence>MENQNQSTPTGPASHASSSVTNTQNKETLDRMLSRFTAAIVRKPIENNIEEFQAALAEFFQKTAVFLHSSKIINIYGASTIMDDHTIVDAANRLIQSSEFIIYYLTFMGEKTGLPSGGDPPLESEVTAAREWAKILLNAFKALKKVERSAGGLQGLKPSYWVSVKDGKIMYHKRSGEWVDLTVEHPALRNPGTQWHKWFTGSNQAINDRCQFSNQFRPNFSVLFPSTANFVPQYLATHFRHFDAAFNHTNCKVIDEGLRLADVSALFAIAVDNWMDPEHNGFTSRPSFNPRQNSLSIRPQSTTSGQLPFEELNFTINQSAMDGTFIWANEYPQIRREVRITAYHYYSDCCDYDTNYDDNWRGSREWNEAQSLRGLQVYMSDSDADALVEQQEEEDLYGEDDDDDICDGEDMDAL</sequence>
<gene>
    <name evidence="2" type="ORF">QBC37DRAFT_389346</name>
</gene>
<evidence type="ECO:0000313" key="3">
    <source>
        <dbReference type="Proteomes" id="UP001301769"/>
    </source>
</evidence>
<feature type="region of interest" description="Disordered" evidence="1">
    <location>
        <begin position="391"/>
        <end position="414"/>
    </location>
</feature>
<proteinExistence type="predicted"/>
<accession>A0AAN6Y9C2</accession>
<feature type="region of interest" description="Disordered" evidence="1">
    <location>
        <begin position="283"/>
        <end position="302"/>
    </location>
</feature>
<reference evidence="2" key="1">
    <citation type="journal article" date="2023" name="Mol. Phylogenet. Evol.">
        <title>Genome-scale phylogeny and comparative genomics of the fungal order Sordariales.</title>
        <authorList>
            <person name="Hensen N."/>
            <person name="Bonometti L."/>
            <person name="Westerberg I."/>
            <person name="Brannstrom I.O."/>
            <person name="Guillou S."/>
            <person name="Cros-Aarteil S."/>
            <person name="Calhoun S."/>
            <person name="Haridas S."/>
            <person name="Kuo A."/>
            <person name="Mondo S."/>
            <person name="Pangilinan J."/>
            <person name="Riley R."/>
            <person name="LaButti K."/>
            <person name="Andreopoulos B."/>
            <person name="Lipzen A."/>
            <person name="Chen C."/>
            <person name="Yan M."/>
            <person name="Daum C."/>
            <person name="Ng V."/>
            <person name="Clum A."/>
            <person name="Steindorff A."/>
            <person name="Ohm R.A."/>
            <person name="Martin F."/>
            <person name="Silar P."/>
            <person name="Natvig D.O."/>
            <person name="Lalanne C."/>
            <person name="Gautier V."/>
            <person name="Ament-Velasquez S.L."/>
            <person name="Kruys A."/>
            <person name="Hutchinson M.I."/>
            <person name="Powell A.J."/>
            <person name="Barry K."/>
            <person name="Miller A.N."/>
            <person name="Grigoriev I.V."/>
            <person name="Debuchy R."/>
            <person name="Gladieux P."/>
            <person name="Hiltunen Thoren M."/>
            <person name="Johannesson H."/>
        </authorList>
    </citation>
    <scope>NUCLEOTIDE SEQUENCE</scope>
    <source>
        <strain evidence="2">PSN293</strain>
    </source>
</reference>
<organism evidence="2 3">
    <name type="scientific">Rhypophila decipiens</name>
    <dbReference type="NCBI Taxonomy" id="261697"/>
    <lineage>
        <taxon>Eukaryota</taxon>
        <taxon>Fungi</taxon>
        <taxon>Dikarya</taxon>
        <taxon>Ascomycota</taxon>
        <taxon>Pezizomycotina</taxon>
        <taxon>Sordariomycetes</taxon>
        <taxon>Sordariomycetidae</taxon>
        <taxon>Sordariales</taxon>
        <taxon>Naviculisporaceae</taxon>
        <taxon>Rhypophila</taxon>
    </lineage>
</organism>